<evidence type="ECO:0000313" key="2">
    <source>
        <dbReference type="EMBL" id="PIR76057.1"/>
    </source>
</evidence>
<dbReference type="AlphaFoldDB" id="A0A2H0TXC1"/>
<comment type="caution">
    <text evidence="2">The sequence shown here is derived from an EMBL/GenBank/DDBJ whole genome shotgun (WGS) entry which is preliminary data.</text>
</comment>
<feature type="transmembrane region" description="Helical" evidence="1">
    <location>
        <begin position="176"/>
        <end position="193"/>
    </location>
</feature>
<keyword evidence="1" id="KW-0812">Transmembrane</keyword>
<gene>
    <name evidence="2" type="ORF">COU32_04155</name>
</gene>
<sequence length="278" mass="32097">MDNPFVIFSLEILRVTGIQLLSVFGIFFFLGFLLSLFESWTNHNYLQTFGWKGILWTAWLGTPFHELGHYIFAKLFRHNVEEVALFEPNAETGGLGHVEHSYKKSSIYQTLGNFFIGAAPMLFGVGILTLLVYFILPNGKDILNVLLDSRHSLVSLLQTVPQVFLMIFSKINMSSWYFWLFLYISFAISAHIAPSSYDRKGMWSGFLWIVIVMLLVNITAILLRQDITSYVLRSAGYLNIFTAITLYALLMSIIHYLFTLFIFAPIRMIKYKYNHPLR</sequence>
<feature type="transmembrane region" description="Helical" evidence="1">
    <location>
        <begin position="12"/>
        <end position="37"/>
    </location>
</feature>
<feature type="transmembrane region" description="Helical" evidence="1">
    <location>
        <begin position="205"/>
        <end position="223"/>
    </location>
</feature>
<keyword evidence="1" id="KW-1133">Transmembrane helix</keyword>
<proteinExistence type="predicted"/>
<feature type="transmembrane region" description="Helical" evidence="1">
    <location>
        <begin position="235"/>
        <end position="263"/>
    </location>
</feature>
<name>A0A2H0TXC1_9BACT</name>
<dbReference type="Proteomes" id="UP000231530">
    <property type="component" value="Unassembled WGS sequence"/>
</dbReference>
<evidence type="ECO:0000256" key="1">
    <source>
        <dbReference type="SAM" id="Phobius"/>
    </source>
</evidence>
<feature type="transmembrane region" description="Helical" evidence="1">
    <location>
        <begin position="111"/>
        <end position="136"/>
    </location>
</feature>
<reference evidence="3" key="1">
    <citation type="submission" date="2017-09" db="EMBL/GenBank/DDBJ databases">
        <title>Depth-based differentiation of microbial function through sediment-hosted aquifers and enrichment of novel symbionts in the deep terrestrial subsurface.</title>
        <authorList>
            <person name="Probst A.J."/>
            <person name="Ladd B."/>
            <person name="Jarett J.K."/>
            <person name="Geller-Mcgrath D.E."/>
            <person name="Sieber C.M.K."/>
            <person name="Emerson J.B."/>
            <person name="Anantharaman K."/>
            <person name="Thomas B.C."/>
            <person name="Malmstrom R."/>
            <person name="Stieglmeier M."/>
            <person name="Klingl A."/>
            <person name="Woyke T."/>
            <person name="Ryan C.M."/>
            <person name="Banfield J.F."/>
        </authorList>
    </citation>
    <scope>NUCLEOTIDE SEQUENCE [LARGE SCALE GENOMIC DNA]</scope>
</reference>
<protein>
    <submittedName>
        <fullName evidence="2">Uncharacterized protein</fullName>
    </submittedName>
</protein>
<evidence type="ECO:0000313" key="3">
    <source>
        <dbReference type="Proteomes" id="UP000231530"/>
    </source>
</evidence>
<accession>A0A2H0TXC1</accession>
<keyword evidence="1" id="KW-0472">Membrane</keyword>
<dbReference type="EMBL" id="PFBY01000043">
    <property type="protein sequence ID" value="PIR76057.1"/>
    <property type="molecule type" value="Genomic_DNA"/>
</dbReference>
<organism evidence="2 3">
    <name type="scientific">Candidatus Magasanikbacteria bacterium CG10_big_fil_rev_8_21_14_0_10_42_10</name>
    <dbReference type="NCBI Taxonomy" id="1974649"/>
    <lineage>
        <taxon>Bacteria</taxon>
        <taxon>Candidatus Magasanikiibacteriota</taxon>
    </lineage>
</organism>